<dbReference type="InterPro" id="IPR015813">
    <property type="entry name" value="Pyrv/PenolPyrv_kinase-like_dom"/>
</dbReference>
<dbReference type="EMBL" id="PVUE01000004">
    <property type="protein sequence ID" value="PRZ42810.1"/>
    <property type="molecule type" value="Genomic_DNA"/>
</dbReference>
<dbReference type="RefSeq" id="WP_106348343.1">
    <property type="nucleotide sequence ID" value="NZ_PVUE01000004.1"/>
</dbReference>
<dbReference type="Proteomes" id="UP000237752">
    <property type="component" value="Unassembled WGS sequence"/>
</dbReference>
<accession>A0A2T1A2H2</accession>
<keyword evidence="1" id="KW-0456">Lyase</keyword>
<dbReference type="CDD" id="cd00377">
    <property type="entry name" value="ICL_PEPM"/>
    <property type="match status" value="1"/>
</dbReference>
<name>A0A2T1A2H2_9ACTN</name>
<keyword evidence="2" id="KW-1185">Reference proteome</keyword>
<dbReference type="InterPro" id="IPR040442">
    <property type="entry name" value="Pyrv_kinase-like_dom_sf"/>
</dbReference>
<dbReference type="AlphaFoldDB" id="A0A2T1A2H2"/>
<reference evidence="1 2" key="1">
    <citation type="submission" date="2018-03" db="EMBL/GenBank/DDBJ databases">
        <title>Genomic Encyclopedia of Archaeal and Bacterial Type Strains, Phase II (KMG-II): from individual species to whole genera.</title>
        <authorList>
            <person name="Goeker M."/>
        </authorList>
    </citation>
    <scope>NUCLEOTIDE SEQUENCE [LARGE SCALE GENOMIC DNA]</scope>
    <source>
        <strain evidence="1 2">DSM 100065</strain>
    </source>
</reference>
<dbReference type="InterPro" id="IPR018523">
    <property type="entry name" value="Isocitrate_lyase_ph_CS"/>
</dbReference>
<gene>
    <name evidence="1" type="ORF">CLV47_104158</name>
</gene>
<evidence type="ECO:0000313" key="1">
    <source>
        <dbReference type="EMBL" id="PRZ42810.1"/>
    </source>
</evidence>
<dbReference type="Pfam" id="PF13714">
    <property type="entry name" value="PEP_mutase"/>
    <property type="match status" value="1"/>
</dbReference>
<protein>
    <submittedName>
        <fullName evidence="1">2-methylisocitrate lyase-like PEP mutase family enzyme</fullName>
    </submittedName>
</protein>
<evidence type="ECO:0000313" key="2">
    <source>
        <dbReference type="Proteomes" id="UP000237752"/>
    </source>
</evidence>
<dbReference type="InterPro" id="IPR039556">
    <property type="entry name" value="ICL/PEPM"/>
</dbReference>
<dbReference type="GO" id="GO:0016833">
    <property type="term" value="F:oxo-acid-lyase activity"/>
    <property type="evidence" value="ECO:0007669"/>
    <property type="project" value="UniProtKB-ARBA"/>
</dbReference>
<dbReference type="OrthoDB" id="9771433at2"/>
<proteinExistence type="predicted"/>
<dbReference type="SUPFAM" id="SSF51621">
    <property type="entry name" value="Phosphoenolpyruvate/pyruvate domain"/>
    <property type="match status" value="1"/>
</dbReference>
<dbReference type="Gene3D" id="3.20.20.60">
    <property type="entry name" value="Phosphoenolpyruvate-binding domains"/>
    <property type="match status" value="1"/>
</dbReference>
<dbReference type="PANTHER" id="PTHR42905">
    <property type="entry name" value="PHOSPHOENOLPYRUVATE CARBOXYLASE"/>
    <property type="match status" value="1"/>
</dbReference>
<comment type="caution">
    <text evidence="1">The sequence shown here is derived from an EMBL/GenBank/DDBJ whole genome shotgun (WGS) entry which is preliminary data.</text>
</comment>
<dbReference type="PANTHER" id="PTHR42905:SF5">
    <property type="entry name" value="CARBOXYVINYL-CARBOXYPHOSPHONATE PHOSPHORYLMUTASE, CHLOROPLASTIC"/>
    <property type="match status" value="1"/>
</dbReference>
<sequence>MSDFLNPQPPARRKLREALARGMVIAPGAYDALSARMIDDAGFDACYLTGFGTTASLLGRPDIGLVSQSEMASTVRRVAAAIDVPVIADADTGYGNTLNVVRTVHEYEQAGASAIQLEDQVFPKRCGHMDGKEVVDLGEAVSKIRAAVAARTDPDFQVIARTDIAAIEGVDAAIDRAKAFADAGADVLFVEAPPTRADIEKVANSLSDHTLLFNWVEGGKTEGIDIDVIRDLGFRLVIFPISTLLAATHALRDLLTTLKSTSSTDAARARMDSFDDVVQIVGLDEVRQIEESFSR</sequence>
<dbReference type="PROSITE" id="PS00161">
    <property type="entry name" value="ISOCITRATE_LYASE"/>
    <property type="match status" value="1"/>
</dbReference>
<organism evidence="1 2">
    <name type="scientific">Antricoccus suffuscus</name>
    <dbReference type="NCBI Taxonomy" id="1629062"/>
    <lineage>
        <taxon>Bacteria</taxon>
        <taxon>Bacillati</taxon>
        <taxon>Actinomycetota</taxon>
        <taxon>Actinomycetes</taxon>
        <taxon>Geodermatophilales</taxon>
        <taxon>Antricoccaceae</taxon>
        <taxon>Antricoccus</taxon>
    </lineage>
</organism>